<dbReference type="OrthoDB" id="9760084at2"/>
<feature type="binding site" evidence="5">
    <location>
        <position position="185"/>
    </location>
    <ligand>
        <name>Ca(2+)</name>
        <dbReference type="ChEBI" id="CHEBI:29108"/>
    </ligand>
</feature>
<feature type="binding site" evidence="5">
    <location>
        <position position="334"/>
    </location>
    <ligand>
        <name>Ca(2+)</name>
        <dbReference type="ChEBI" id="CHEBI:29108"/>
    </ligand>
</feature>
<dbReference type="PANTHER" id="PTHR34218:SF4">
    <property type="entry name" value="ACYL-HOMOSERINE LACTONE ACYLASE QUIP"/>
    <property type="match status" value="1"/>
</dbReference>
<evidence type="ECO:0000256" key="4">
    <source>
        <dbReference type="PIRSR" id="PIRSR001227-1"/>
    </source>
</evidence>
<keyword evidence="2" id="KW-0378">Hydrolase</keyword>
<organism evidence="6 7">
    <name type="scientific">Nitrosomonas mobilis</name>
    <dbReference type="NCBI Taxonomy" id="51642"/>
    <lineage>
        <taxon>Bacteria</taxon>
        <taxon>Pseudomonadati</taxon>
        <taxon>Pseudomonadota</taxon>
        <taxon>Betaproteobacteria</taxon>
        <taxon>Nitrosomonadales</taxon>
        <taxon>Nitrosomonadaceae</taxon>
        <taxon>Nitrosomonas</taxon>
    </lineage>
</organism>
<dbReference type="SUPFAM" id="SSF56235">
    <property type="entry name" value="N-terminal nucleophile aminohydrolases (Ntn hydrolases)"/>
    <property type="match status" value="1"/>
</dbReference>
<keyword evidence="5" id="KW-0479">Metal-binding</keyword>
<protein>
    <submittedName>
        <fullName evidence="6">Penicillin amidase</fullName>
    </submittedName>
</protein>
<dbReference type="PIRSF" id="PIRSF001227">
    <property type="entry name" value="Pen_acylase"/>
    <property type="match status" value="1"/>
</dbReference>
<gene>
    <name evidence="6" type="ORF">NSMM_400204</name>
</gene>
<dbReference type="InterPro" id="IPR002692">
    <property type="entry name" value="S45"/>
</dbReference>
<dbReference type="AlphaFoldDB" id="A0A1G5SEU2"/>
<dbReference type="PANTHER" id="PTHR34218">
    <property type="entry name" value="PEPTIDASE S45 PENICILLIN AMIDASE"/>
    <property type="match status" value="1"/>
</dbReference>
<dbReference type="GO" id="GO:0046872">
    <property type="term" value="F:metal ion binding"/>
    <property type="evidence" value="ECO:0007669"/>
    <property type="project" value="UniProtKB-KW"/>
</dbReference>
<proteinExistence type="inferred from homology"/>
<dbReference type="EMBL" id="FMWO01000048">
    <property type="protein sequence ID" value="SCZ85726.1"/>
    <property type="molecule type" value="Genomic_DNA"/>
</dbReference>
<dbReference type="GO" id="GO:0016811">
    <property type="term" value="F:hydrolase activity, acting on carbon-nitrogen (but not peptide) bonds, in linear amides"/>
    <property type="evidence" value="ECO:0007669"/>
    <property type="project" value="InterPro"/>
</dbReference>
<feature type="active site" description="Nucleophile" evidence="4">
    <location>
        <position position="253"/>
    </location>
</feature>
<dbReference type="Gene3D" id="3.60.20.10">
    <property type="entry name" value="Glutamine Phosphoribosylpyrophosphate, subunit 1, domain 1"/>
    <property type="match status" value="1"/>
</dbReference>
<dbReference type="InterPro" id="IPR014395">
    <property type="entry name" value="Pen/GL7ACA/AHL_acylase"/>
</dbReference>
<dbReference type="InterPro" id="IPR043147">
    <property type="entry name" value="Penicillin_amidase_A-knob"/>
</dbReference>
<dbReference type="InterPro" id="IPR023343">
    <property type="entry name" value="Penicillin_amidase_dom1"/>
</dbReference>
<sequence length="787" mass="87130">MLRKSVVILSFLVVAIAIAGWLSLRGSLPRHEGKQPVTGLLHTVTVERDIAGSVTLTGDNRLDLARALGYVHAQERFFEMDLLRRKAAGELAELFGSLALPADRHARVHRFRSRAQAMFITLPSNQRALLNAYTSGINQGLADLAIRPFSYLLTQTAPQSWLNEDSLLVIMAMYLTLQEASIHREPKFSVMRSILPATAYRFLTASGGEWDAPLDGKPFEWPPFPVESELDLRTLDKDLLQDIEFEEVYSAGSNGFAVMGSMADGKALIANDMHLSLRVPNLWFRTRLIYPDPEYPEHMIDITGVSLPGAPAIVAGANRHIAWGFTNAYGDFADWVRITLHPEDPSLYHDRGEWKPLTVYSETINVKGAPVETLTIAETDWGPILENDHDGTPLALAWTAHRTGAVNLDLIRLESAKTVHDAVKIAPDIGIPAQNFILGDSAGDIAWTIAGRVPARHGNFDSTLPANWGKGDIGWQGWAAAEDYPRINNPPGRRIWNGNSRMIDGNMLKWLGDGGYELGARSQQIRDGLLMRNQLSPTDLLAIQLDDRAILLERWKQLLDDVLLNQTAGWSQAMQQGLRDWDGHASAQSVSYRLVRNFRHEVMRSTLSGFAAKIKASQPDFTLPRLNQIEHAVWQLLEHQPLHLLPPGYQNWPNLLASGAERIARIARSQPGGIAAYSWGKENTAEIRHPLSQALPEWLARWLDMPADPLPGDHHMPRVQAPDFGASIRFGVAPGDEAAGYFHMPGGQSGHPLAPYYGNGHADWVTGHASPFLPSAGKYRLLLIPAN</sequence>
<name>A0A1G5SEU2_9PROT</name>
<evidence type="ECO:0000256" key="3">
    <source>
        <dbReference type="ARBA" id="ARBA00023145"/>
    </source>
</evidence>
<evidence type="ECO:0000313" key="7">
    <source>
        <dbReference type="Proteomes" id="UP000198729"/>
    </source>
</evidence>
<comment type="similarity">
    <text evidence="1">Belongs to the peptidase S45 family.</text>
</comment>
<dbReference type="GO" id="GO:0017000">
    <property type="term" value="P:antibiotic biosynthetic process"/>
    <property type="evidence" value="ECO:0007669"/>
    <property type="project" value="InterPro"/>
</dbReference>
<dbReference type="Gene3D" id="2.30.120.10">
    <property type="match status" value="1"/>
</dbReference>
<dbReference type="Proteomes" id="UP000198729">
    <property type="component" value="Unassembled WGS sequence"/>
</dbReference>
<keyword evidence="5" id="KW-0106">Calcium</keyword>
<feature type="binding site" evidence="5">
    <location>
        <position position="331"/>
    </location>
    <ligand>
        <name>Ca(2+)</name>
        <dbReference type="ChEBI" id="CHEBI:29108"/>
    </ligand>
</feature>
<keyword evidence="7" id="KW-1185">Reference proteome</keyword>
<keyword evidence="3" id="KW-0865">Zymogen</keyword>
<evidence type="ECO:0000256" key="1">
    <source>
        <dbReference type="ARBA" id="ARBA00006586"/>
    </source>
</evidence>
<dbReference type="STRING" id="51642.NSMM_400204"/>
<dbReference type="InterPro" id="IPR029055">
    <property type="entry name" value="Ntn_hydrolases_N"/>
</dbReference>
<reference evidence="6 7" key="1">
    <citation type="submission" date="2016-10" db="EMBL/GenBank/DDBJ databases">
        <authorList>
            <person name="de Groot N.N."/>
        </authorList>
    </citation>
    <scope>NUCLEOTIDE SEQUENCE [LARGE SCALE GENOMIC DNA]</scope>
    <source>
        <strain evidence="6">1</strain>
    </source>
</reference>
<evidence type="ECO:0000313" key="6">
    <source>
        <dbReference type="EMBL" id="SCZ85726.1"/>
    </source>
</evidence>
<comment type="cofactor">
    <cofactor evidence="5">
        <name>Ca(2+)</name>
        <dbReference type="ChEBI" id="CHEBI:29108"/>
    </cofactor>
    <text evidence="5">Binds 1 Ca(2+) ion per dimer.</text>
</comment>
<dbReference type="Gene3D" id="1.10.439.10">
    <property type="entry name" value="Penicillin Amidohydrolase, domain 1"/>
    <property type="match status" value="1"/>
</dbReference>
<evidence type="ECO:0000256" key="2">
    <source>
        <dbReference type="ARBA" id="ARBA00022801"/>
    </source>
</evidence>
<dbReference type="RefSeq" id="WP_090286234.1">
    <property type="nucleotide sequence ID" value="NZ_FMWO01000048.1"/>
</dbReference>
<accession>A0A1G5SEU2</accession>
<dbReference type="Gene3D" id="1.10.1400.10">
    <property type="match status" value="1"/>
</dbReference>
<dbReference type="CDD" id="cd03747">
    <property type="entry name" value="Ntn_PGA_like"/>
    <property type="match status" value="1"/>
</dbReference>
<dbReference type="Pfam" id="PF01804">
    <property type="entry name" value="Penicil_amidase"/>
    <property type="match status" value="1"/>
</dbReference>
<evidence type="ECO:0000256" key="5">
    <source>
        <dbReference type="PIRSR" id="PIRSR001227-2"/>
    </source>
</evidence>
<dbReference type="InterPro" id="IPR043146">
    <property type="entry name" value="Penicillin_amidase_N_B-knob"/>
</dbReference>